<accession>A0A3B0QWX5</accession>
<evidence type="ECO:0000313" key="1">
    <source>
        <dbReference type="EMBL" id="VAV85910.1"/>
    </source>
</evidence>
<reference evidence="1" key="1">
    <citation type="submission" date="2018-06" db="EMBL/GenBank/DDBJ databases">
        <authorList>
            <person name="Zhirakovskaya E."/>
        </authorList>
    </citation>
    <scope>NUCLEOTIDE SEQUENCE</scope>
</reference>
<name>A0A3B0QWX5_9ZZZZ</name>
<organism evidence="1">
    <name type="scientific">hydrothermal vent metagenome</name>
    <dbReference type="NCBI Taxonomy" id="652676"/>
    <lineage>
        <taxon>unclassified sequences</taxon>
        <taxon>metagenomes</taxon>
        <taxon>ecological metagenomes</taxon>
    </lineage>
</organism>
<protein>
    <submittedName>
        <fullName evidence="1">O-succinylbenzoate synthase</fullName>
        <ecNumber evidence="1">4.2.1.113</ecNumber>
    </submittedName>
</protein>
<dbReference type="AlphaFoldDB" id="A0A3B0QWX5"/>
<dbReference type="EC" id="4.2.1.113" evidence="1"/>
<dbReference type="GO" id="GO:0043748">
    <property type="term" value="F:O-succinylbenzoate synthase activity"/>
    <property type="evidence" value="ECO:0007669"/>
    <property type="project" value="UniProtKB-EC"/>
</dbReference>
<sequence>PQGLGTGGLFTNNISAPLMVQDGKLHYKLNAKTHWDKTFFESLNI</sequence>
<keyword evidence="1" id="KW-0456">Lyase</keyword>
<feature type="non-terminal residue" evidence="1">
    <location>
        <position position="1"/>
    </location>
</feature>
<gene>
    <name evidence="1" type="ORF">MNBD_BACTEROID02-1494</name>
</gene>
<proteinExistence type="predicted"/>
<dbReference type="EMBL" id="UOEB01000254">
    <property type="protein sequence ID" value="VAV85910.1"/>
    <property type="molecule type" value="Genomic_DNA"/>
</dbReference>